<feature type="transmembrane region" description="Helical" evidence="9">
    <location>
        <begin position="293"/>
        <end position="313"/>
    </location>
</feature>
<dbReference type="GO" id="GO:0008519">
    <property type="term" value="F:ammonium channel activity"/>
    <property type="evidence" value="ECO:0007669"/>
    <property type="project" value="InterPro"/>
</dbReference>
<comment type="subcellular location">
    <subcellularLocation>
        <location evidence="9">Cell membrane</location>
        <topology evidence="9">Multi-pass membrane protein</topology>
    </subcellularLocation>
    <subcellularLocation>
        <location evidence="1">Membrane</location>
        <topology evidence="1">Multi-pass membrane protein</topology>
    </subcellularLocation>
</comment>
<comment type="similarity">
    <text evidence="2 9">Belongs to the ammonia transporter channel (TC 1.A.11.2) family.</text>
</comment>
<feature type="transmembrane region" description="Helical" evidence="9">
    <location>
        <begin position="177"/>
        <end position="197"/>
    </location>
</feature>
<keyword evidence="4 9" id="KW-0812">Transmembrane</keyword>
<name>A0A380MT98_STRGR</name>
<dbReference type="PANTHER" id="PTHR43029:SF10">
    <property type="entry name" value="AMMONIUM TRANSPORTER MEP2"/>
    <property type="match status" value="1"/>
</dbReference>
<keyword evidence="6 9" id="KW-0472">Membrane</keyword>
<feature type="transmembrane region" description="Helical" evidence="9">
    <location>
        <begin position="18"/>
        <end position="41"/>
    </location>
</feature>
<evidence type="ECO:0000313" key="11">
    <source>
        <dbReference type="EMBL" id="SUO95286.1"/>
    </source>
</evidence>
<keyword evidence="7 9" id="KW-0924">Ammonia transport</keyword>
<feature type="transmembrane region" description="Helical" evidence="9">
    <location>
        <begin position="137"/>
        <end position="157"/>
    </location>
</feature>
<dbReference type="AlphaFoldDB" id="A0A380MT98"/>
<feature type="transmembrane region" description="Helical" evidence="9">
    <location>
        <begin position="267"/>
        <end position="287"/>
    </location>
</feature>
<feature type="transmembrane region" description="Helical" evidence="9">
    <location>
        <begin position="364"/>
        <end position="385"/>
    </location>
</feature>
<evidence type="ECO:0000256" key="8">
    <source>
        <dbReference type="ARBA" id="ARBA00050025"/>
    </source>
</evidence>
<evidence type="ECO:0000256" key="2">
    <source>
        <dbReference type="ARBA" id="ARBA00005887"/>
    </source>
</evidence>
<evidence type="ECO:0000256" key="4">
    <source>
        <dbReference type="ARBA" id="ARBA00022692"/>
    </source>
</evidence>
<proteinExistence type="inferred from homology"/>
<evidence type="ECO:0000256" key="6">
    <source>
        <dbReference type="ARBA" id="ARBA00023136"/>
    </source>
</evidence>
<dbReference type="PANTHER" id="PTHR43029">
    <property type="entry name" value="AMMONIUM TRANSPORTER MEP2"/>
    <property type="match status" value="1"/>
</dbReference>
<feature type="transmembrane region" description="Helical" evidence="9">
    <location>
        <begin position="107"/>
        <end position="130"/>
    </location>
</feature>
<feature type="transmembrane region" description="Helical" evidence="9">
    <location>
        <begin position="325"/>
        <end position="344"/>
    </location>
</feature>
<dbReference type="NCBIfam" id="TIGR00836">
    <property type="entry name" value="amt"/>
    <property type="match status" value="1"/>
</dbReference>
<dbReference type="Proteomes" id="UP000254150">
    <property type="component" value="Unassembled WGS sequence"/>
</dbReference>
<dbReference type="InterPro" id="IPR024041">
    <property type="entry name" value="NH4_transpt_AmtB-like_dom"/>
</dbReference>
<feature type="transmembrane region" description="Helical" evidence="9">
    <location>
        <begin position="239"/>
        <end position="260"/>
    </location>
</feature>
<evidence type="ECO:0000313" key="12">
    <source>
        <dbReference type="Proteomes" id="UP000254150"/>
    </source>
</evidence>
<dbReference type="GeneID" id="95068341"/>
<evidence type="ECO:0000256" key="3">
    <source>
        <dbReference type="ARBA" id="ARBA00022448"/>
    </source>
</evidence>
<gene>
    <name evidence="11" type="primary">amt</name>
    <name evidence="11" type="ORF">NCTC7807_01299</name>
</gene>
<dbReference type="EMBL" id="UHID01000001">
    <property type="protein sequence ID" value="SUO95286.1"/>
    <property type="molecule type" value="Genomic_DNA"/>
</dbReference>
<feature type="transmembrane region" description="Helical" evidence="9">
    <location>
        <begin position="209"/>
        <end position="227"/>
    </location>
</feature>
<dbReference type="InterPro" id="IPR001905">
    <property type="entry name" value="Ammonium_transpt"/>
</dbReference>
<keyword evidence="3 9" id="KW-0813">Transport</keyword>
<evidence type="ECO:0000256" key="7">
    <source>
        <dbReference type="ARBA" id="ARBA00023177"/>
    </source>
</evidence>
<dbReference type="InterPro" id="IPR029020">
    <property type="entry name" value="Ammonium/urea_transptr"/>
</dbReference>
<evidence type="ECO:0000256" key="1">
    <source>
        <dbReference type="ARBA" id="ARBA00004141"/>
    </source>
</evidence>
<feature type="transmembrane region" description="Helical" evidence="9">
    <location>
        <begin position="53"/>
        <end position="73"/>
    </location>
</feature>
<sequence length="450" mass="47778">MITAPAPMPPAYDSGDTAWMLAAAAMVLLMTPALAFFYGGMVRTKHVLVMLKMSFASLCFVTILWFLIGYSLAFGPDVGGLGLIGNLDHVLMWDIEPNTLTGSFPTYIYATFQMGFAIVTVALISGAIAGRATMRGWLVFSALWLLLVYVPLAHWVFDTDSGWITHHLGALDFAGGLPVEMNSGIAGLAAALVVRGPRDFRRQEPRPNNIPLVMIGVALLWFGWLAFNAGSAVRDTGTAATAFINTQLGAAGAMVTWPLVEYWRTRKVTMTGVGSAAVAGMVAITPACGEVDPVGALITGLVAGLVCAFAITLKYRINVDDTLDVVGVHGAGGLVGLLMVGFFATEGVAGKEGVFYGGGGSLLWRQVVAILAVAAYSFVVTWLIAKVVDVVVGFSDKEAYRSVPGADEERAYDIRTAEQVDALTGTGGRGGLDERTLTEIRRLLRDNREG</sequence>
<dbReference type="SUPFAM" id="SSF111352">
    <property type="entry name" value="Ammonium transporter"/>
    <property type="match status" value="1"/>
</dbReference>
<dbReference type="GO" id="GO:0005886">
    <property type="term" value="C:plasma membrane"/>
    <property type="evidence" value="ECO:0007669"/>
    <property type="project" value="UniProtKB-SubCell"/>
</dbReference>
<keyword evidence="5 9" id="KW-1133">Transmembrane helix</keyword>
<organism evidence="11 12">
    <name type="scientific">Streptomyces griseus</name>
    <dbReference type="NCBI Taxonomy" id="1911"/>
    <lineage>
        <taxon>Bacteria</taxon>
        <taxon>Bacillati</taxon>
        <taxon>Actinomycetota</taxon>
        <taxon>Actinomycetes</taxon>
        <taxon>Kitasatosporales</taxon>
        <taxon>Streptomycetaceae</taxon>
        <taxon>Streptomyces</taxon>
    </lineage>
</organism>
<evidence type="ECO:0000256" key="9">
    <source>
        <dbReference type="RuleBase" id="RU362002"/>
    </source>
</evidence>
<reference evidence="11 12" key="1">
    <citation type="submission" date="2018-06" db="EMBL/GenBank/DDBJ databases">
        <authorList>
            <consortium name="Pathogen Informatics"/>
            <person name="Doyle S."/>
        </authorList>
    </citation>
    <scope>NUCLEOTIDE SEQUENCE [LARGE SCALE GENOMIC DNA]</scope>
    <source>
        <strain evidence="11 12">NCTC7807</strain>
    </source>
</reference>
<dbReference type="Gene3D" id="1.10.3430.10">
    <property type="entry name" value="Ammonium transporter AmtB like domains"/>
    <property type="match status" value="1"/>
</dbReference>
<evidence type="ECO:0000259" key="10">
    <source>
        <dbReference type="Pfam" id="PF00909"/>
    </source>
</evidence>
<protein>
    <recommendedName>
        <fullName evidence="8 9">Ammonium transporter</fullName>
    </recommendedName>
</protein>
<feature type="domain" description="Ammonium transporter AmtB-like" evidence="10">
    <location>
        <begin position="18"/>
        <end position="393"/>
    </location>
</feature>
<dbReference type="RefSeq" id="WP_100454982.1">
    <property type="nucleotide sequence ID" value="NZ_UHID01000001.1"/>
</dbReference>
<dbReference type="Pfam" id="PF00909">
    <property type="entry name" value="Ammonium_transp"/>
    <property type="match status" value="1"/>
</dbReference>
<evidence type="ECO:0000256" key="5">
    <source>
        <dbReference type="ARBA" id="ARBA00022989"/>
    </source>
</evidence>
<accession>A0A380MT98</accession>